<organism evidence="16">
    <name type="scientific">Halomonas sp. RT37</name>
    <dbReference type="NCBI Taxonomy" id="2950872"/>
    <lineage>
        <taxon>Bacteria</taxon>
        <taxon>Pseudomonadati</taxon>
        <taxon>Pseudomonadota</taxon>
        <taxon>Gammaproteobacteria</taxon>
        <taxon>Oceanospirillales</taxon>
        <taxon>Halomonadaceae</taxon>
        <taxon>Halomonas</taxon>
    </lineage>
</organism>
<keyword evidence="7 13" id="KW-0276">Fatty acid metabolism</keyword>
<dbReference type="EC" id="2.1.3.15" evidence="13"/>
<dbReference type="InterPro" id="IPR041010">
    <property type="entry name" value="Znf-ACC"/>
</dbReference>
<dbReference type="SUPFAM" id="SSF52096">
    <property type="entry name" value="ClpP/crotonase"/>
    <property type="match status" value="1"/>
</dbReference>
<dbReference type="GO" id="GO:0016743">
    <property type="term" value="F:carboxyl- or carbamoyltransferase activity"/>
    <property type="evidence" value="ECO:0007669"/>
    <property type="project" value="UniProtKB-UniRule"/>
</dbReference>
<keyword evidence="9 13" id="KW-0067">ATP-binding</keyword>
<keyword evidence="4 13" id="KW-0479">Metal-binding</keyword>
<reference evidence="16" key="1">
    <citation type="submission" date="2022-06" db="EMBL/GenBank/DDBJ databases">
        <title>A novel DMS-producing enzyme.</title>
        <authorList>
            <person name="Zhang Y."/>
        </authorList>
    </citation>
    <scope>NUCLEOTIDE SEQUENCE</scope>
    <source>
        <strain evidence="16">RT37</strain>
    </source>
</reference>
<comment type="subcellular location">
    <subcellularLocation>
        <location evidence="1 13">Cytoplasm</location>
    </subcellularLocation>
</comment>
<dbReference type="InterPro" id="IPR011762">
    <property type="entry name" value="COA_CT_N"/>
</dbReference>
<evidence type="ECO:0000256" key="5">
    <source>
        <dbReference type="ARBA" id="ARBA00022741"/>
    </source>
</evidence>
<dbReference type="PANTHER" id="PTHR42995:SF5">
    <property type="entry name" value="ACETYL-COENZYME A CARBOXYLASE CARBOXYL TRANSFERASE SUBUNIT BETA, CHLOROPLASTIC"/>
    <property type="match status" value="1"/>
</dbReference>
<dbReference type="HAMAP" id="MF_01395">
    <property type="entry name" value="AcetylCoA_CT_beta"/>
    <property type="match status" value="1"/>
</dbReference>
<evidence type="ECO:0000256" key="7">
    <source>
        <dbReference type="ARBA" id="ARBA00022832"/>
    </source>
</evidence>
<comment type="pathway">
    <text evidence="13">Lipid metabolism; malonyl-CoA biosynthesis; malonyl-CoA from acetyl-CoA: step 1/1.</text>
</comment>
<evidence type="ECO:0000256" key="12">
    <source>
        <dbReference type="ARBA" id="ARBA00025280"/>
    </source>
</evidence>
<evidence type="ECO:0000256" key="13">
    <source>
        <dbReference type="HAMAP-Rule" id="MF_01395"/>
    </source>
</evidence>
<evidence type="ECO:0000256" key="9">
    <source>
        <dbReference type="ARBA" id="ARBA00022840"/>
    </source>
</evidence>
<dbReference type="Pfam" id="PF17848">
    <property type="entry name" value="Zn_ribbon_ACC"/>
    <property type="match status" value="1"/>
</dbReference>
<evidence type="ECO:0000256" key="4">
    <source>
        <dbReference type="ARBA" id="ARBA00022723"/>
    </source>
</evidence>
<evidence type="ECO:0000256" key="8">
    <source>
        <dbReference type="ARBA" id="ARBA00022833"/>
    </source>
</evidence>
<proteinExistence type="inferred from homology"/>
<dbReference type="PANTHER" id="PTHR42995">
    <property type="entry name" value="ACETYL-COENZYME A CARBOXYLASE CARBOXYL TRANSFERASE SUBUNIT BETA, CHLOROPLASTIC"/>
    <property type="match status" value="1"/>
</dbReference>
<evidence type="ECO:0000313" key="16">
    <source>
        <dbReference type="EMBL" id="XBO69360.1"/>
    </source>
</evidence>
<feature type="binding site" evidence="13">
    <location>
        <position position="53"/>
    </location>
    <ligand>
        <name>Zn(2+)</name>
        <dbReference type="ChEBI" id="CHEBI:29105"/>
    </ligand>
</feature>
<dbReference type="PROSITE" id="PS50980">
    <property type="entry name" value="COA_CT_NTER"/>
    <property type="match status" value="1"/>
</dbReference>
<comment type="cofactor">
    <cofactor evidence="13">
        <name>Zn(2+)</name>
        <dbReference type="ChEBI" id="CHEBI:29105"/>
    </cofactor>
    <text evidence="13">Binds 1 zinc ion per subunit.</text>
</comment>
<dbReference type="GO" id="GO:0003989">
    <property type="term" value="F:acetyl-CoA carboxylase activity"/>
    <property type="evidence" value="ECO:0007669"/>
    <property type="project" value="InterPro"/>
</dbReference>
<feature type="binding site" evidence="13">
    <location>
        <position position="31"/>
    </location>
    <ligand>
        <name>Zn(2+)</name>
        <dbReference type="ChEBI" id="CHEBI:29105"/>
    </ligand>
</feature>
<evidence type="ECO:0000256" key="3">
    <source>
        <dbReference type="ARBA" id="ARBA00022679"/>
    </source>
</evidence>
<comment type="subunit">
    <text evidence="13">Acetyl-CoA carboxylase is a heterohexamer composed of biotin carboxyl carrier protein (AccB), biotin carboxylase (AccC) and two subunits each of ACCase subunit alpha (AccA) and ACCase subunit beta (AccD).</text>
</comment>
<feature type="zinc finger region" description="C4-type" evidence="13">
    <location>
        <begin position="31"/>
        <end position="53"/>
    </location>
</feature>
<dbReference type="EMBL" id="CP098827">
    <property type="protein sequence ID" value="XBO69360.1"/>
    <property type="molecule type" value="Genomic_DNA"/>
</dbReference>
<keyword evidence="3 13" id="KW-0808">Transferase</keyword>
<sequence>MSWLDKIVPSVGRIQRKDRRASVPDGLWRKCPKCESVLYLPELEKHHNVCPKCDHHLRLTARKRLDWFLDKEGREEIAADLEPVDRLKFRDSKKYKDRLAAAQKDTGENDALIAMRGSLDGLPVVAVAFEFTFMGGSMGAVVGEKFVRAATIALEEGQPLVCFSASGGARMQEALFSLMQMAKTSAALERLKQAGVPYISVLTDPVFGGVSASLAMLGDLNVAEPNALIGFAGPRVIEQTVREKLPEGFQRSEFLLEHGTVDMIVHRHEMRSRLGGVLRKLTHQPAVGIADDSEPDLVDAAEAAERDLAVAMADSEGAQAEHAPETAEQQTQSDEADAAQGEEPKDGERTQDTPR</sequence>
<comment type="catalytic activity">
    <reaction evidence="13">
        <text>N(6)-carboxybiotinyl-L-lysyl-[protein] + acetyl-CoA = N(6)-biotinyl-L-lysyl-[protein] + malonyl-CoA</text>
        <dbReference type="Rhea" id="RHEA:54728"/>
        <dbReference type="Rhea" id="RHEA-COMP:10505"/>
        <dbReference type="Rhea" id="RHEA-COMP:10506"/>
        <dbReference type="ChEBI" id="CHEBI:57288"/>
        <dbReference type="ChEBI" id="CHEBI:57384"/>
        <dbReference type="ChEBI" id="CHEBI:83144"/>
        <dbReference type="ChEBI" id="CHEBI:83145"/>
        <dbReference type="EC" id="2.1.3.15"/>
    </reaction>
</comment>
<dbReference type="InterPro" id="IPR034733">
    <property type="entry name" value="AcCoA_carboxyl_beta"/>
</dbReference>
<feature type="domain" description="CoA carboxyltransferase N-terminal" evidence="15">
    <location>
        <begin position="27"/>
        <end position="296"/>
    </location>
</feature>
<protein>
    <recommendedName>
        <fullName evidence="13">Acetyl-coenzyme A carboxylase carboxyl transferase subunit beta</fullName>
        <shortName evidence="13">ACCase subunit beta</shortName>
        <shortName evidence="13">Acetyl-CoA carboxylase carboxyltransferase subunit beta</shortName>
        <ecNumber evidence="13">2.1.3.15</ecNumber>
    </recommendedName>
</protein>
<dbReference type="GO" id="GO:0009329">
    <property type="term" value="C:acetate CoA-transferase complex"/>
    <property type="evidence" value="ECO:0007669"/>
    <property type="project" value="TreeGrafter"/>
</dbReference>
<evidence type="ECO:0000256" key="2">
    <source>
        <dbReference type="ARBA" id="ARBA00022516"/>
    </source>
</evidence>
<dbReference type="Pfam" id="PF01039">
    <property type="entry name" value="Carboxyl_trans"/>
    <property type="match status" value="1"/>
</dbReference>
<dbReference type="AlphaFoldDB" id="A0AAU7KCY8"/>
<feature type="compositionally biased region" description="Basic and acidic residues" evidence="14">
    <location>
        <begin position="342"/>
        <end position="355"/>
    </location>
</feature>
<keyword evidence="2 13" id="KW-0444">Lipid biosynthesis</keyword>
<comment type="function">
    <text evidence="12 13">Component of the acetyl coenzyme A carboxylase (ACC) complex. Biotin carboxylase (BC) catalyzes the carboxylation of biotin on its carrier protein (BCCP) and then the CO(2) group is transferred by the transcarboxylase to acetyl-CoA to form malonyl-CoA.</text>
</comment>
<dbReference type="GO" id="GO:0006633">
    <property type="term" value="P:fatty acid biosynthetic process"/>
    <property type="evidence" value="ECO:0007669"/>
    <property type="project" value="UniProtKB-KW"/>
</dbReference>
<keyword evidence="5 13" id="KW-0547">Nucleotide-binding</keyword>
<gene>
    <name evidence="13 16" type="primary">accD</name>
    <name evidence="16" type="ORF">NFG58_12035</name>
</gene>
<name>A0AAU7KCY8_9GAMM</name>
<comment type="similarity">
    <text evidence="13">Belongs to the AccD/PCCB family.</text>
</comment>
<keyword evidence="10 13" id="KW-0443">Lipid metabolism</keyword>
<dbReference type="NCBIfam" id="TIGR00515">
    <property type="entry name" value="accD"/>
    <property type="match status" value="1"/>
</dbReference>
<dbReference type="GO" id="GO:0005524">
    <property type="term" value="F:ATP binding"/>
    <property type="evidence" value="ECO:0007669"/>
    <property type="project" value="UniProtKB-KW"/>
</dbReference>
<feature type="binding site" evidence="13">
    <location>
        <position position="50"/>
    </location>
    <ligand>
        <name>Zn(2+)</name>
        <dbReference type="ChEBI" id="CHEBI:29105"/>
    </ligand>
</feature>
<dbReference type="GO" id="GO:2001295">
    <property type="term" value="P:malonyl-CoA biosynthetic process"/>
    <property type="evidence" value="ECO:0007669"/>
    <property type="project" value="UniProtKB-UniRule"/>
</dbReference>
<evidence type="ECO:0000256" key="14">
    <source>
        <dbReference type="SAM" id="MobiDB-lite"/>
    </source>
</evidence>
<keyword evidence="13" id="KW-0963">Cytoplasm</keyword>
<feature type="region of interest" description="Disordered" evidence="14">
    <location>
        <begin position="307"/>
        <end position="355"/>
    </location>
</feature>
<keyword evidence="16" id="KW-0436">Ligase</keyword>
<accession>A0AAU7KCY8</accession>
<feature type="binding site" evidence="13">
    <location>
        <position position="34"/>
    </location>
    <ligand>
        <name>Zn(2+)</name>
        <dbReference type="ChEBI" id="CHEBI:29105"/>
    </ligand>
</feature>
<keyword evidence="11 13" id="KW-0275">Fatty acid biosynthesis</keyword>
<dbReference type="InterPro" id="IPR000438">
    <property type="entry name" value="Acetyl_CoA_COase_Trfase_b_su"/>
</dbReference>
<dbReference type="Gene3D" id="3.90.226.10">
    <property type="entry name" value="2-enoyl-CoA Hydratase, Chain A, domain 1"/>
    <property type="match status" value="1"/>
</dbReference>
<dbReference type="GO" id="GO:0008270">
    <property type="term" value="F:zinc ion binding"/>
    <property type="evidence" value="ECO:0007669"/>
    <property type="project" value="UniProtKB-UniRule"/>
</dbReference>
<evidence type="ECO:0000256" key="6">
    <source>
        <dbReference type="ARBA" id="ARBA00022771"/>
    </source>
</evidence>
<keyword evidence="8 13" id="KW-0862">Zinc</keyword>
<evidence type="ECO:0000259" key="15">
    <source>
        <dbReference type="PROSITE" id="PS50980"/>
    </source>
</evidence>
<keyword evidence="6 13" id="KW-0863">Zinc-finger</keyword>
<evidence type="ECO:0000256" key="11">
    <source>
        <dbReference type="ARBA" id="ARBA00023160"/>
    </source>
</evidence>
<dbReference type="PRINTS" id="PR01070">
    <property type="entry name" value="ACCCTRFRASEB"/>
</dbReference>
<evidence type="ECO:0000256" key="1">
    <source>
        <dbReference type="ARBA" id="ARBA00004496"/>
    </source>
</evidence>
<dbReference type="InterPro" id="IPR029045">
    <property type="entry name" value="ClpP/crotonase-like_dom_sf"/>
</dbReference>
<dbReference type="RefSeq" id="WP_222516558.1">
    <property type="nucleotide sequence ID" value="NZ_CP098827.1"/>
</dbReference>
<evidence type="ECO:0000256" key="10">
    <source>
        <dbReference type="ARBA" id="ARBA00023098"/>
    </source>
</evidence>